<keyword evidence="2" id="KW-0449">Lipoprotein</keyword>
<keyword evidence="3" id="KW-1185">Reference proteome</keyword>
<evidence type="ECO:0000313" key="3">
    <source>
        <dbReference type="Proteomes" id="UP001079657"/>
    </source>
</evidence>
<reference evidence="2" key="1">
    <citation type="submission" date="2022-12" db="EMBL/GenBank/DDBJ databases">
        <authorList>
            <person name="Wang J."/>
        </authorList>
    </citation>
    <scope>NUCLEOTIDE SEQUENCE</scope>
    <source>
        <strain evidence="2">HY-42-06</strain>
    </source>
</reference>
<dbReference type="EMBL" id="JAPQES010000004">
    <property type="protein sequence ID" value="MCY6371283.1"/>
    <property type="molecule type" value="Genomic_DNA"/>
</dbReference>
<proteinExistence type="predicted"/>
<dbReference type="Gene3D" id="2.50.20.10">
    <property type="entry name" value="Lipoprotein localisation LolA/LolB/LppX"/>
    <property type="match status" value="1"/>
</dbReference>
<keyword evidence="1" id="KW-0732">Signal</keyword>
<dbReference type="NCBIfam" id="NF041287">
    <property type="entry name" value="lipo_GerS_rel"/>
    <property type="match status" value="1"/>
</dbReference>
<protein>
    <submittedName>
        <fullName evidence="2">Germination lipoprotein GerS-related protein</fullName>
    </submittedName>
</protein>
<feature type="chain" id="PRO_5045606268" evidence="1">
    <location>
        <begin position="22"/>
        <end position="209"/>
    </location>
</feature>
<evidence type="ECO:0000313" key="2">
    <source>
        <dbReference type="EMBL" id="MCY6371283.1"/>
    </source>
</evidence>
<evidence type="ECO:0000256" key="1">
    <source>
        <dbReference type="SAM" id="SignalP"/>
    </source>
</evidence>
<dbReference type="RefSeq" id="WP_268050152.1">
    <property type="nucleotide sequence ID" value="NZ_JAPQES010000004.1"/>
</dbReference>
<dbReference type="PIRSF" id="PIRSF033729">
    <property type="entry name" value="UCP033729"/>
    <property type="match status" value="1"/>
</dbReference>
<comment type="caution">
    <text evidence="2">The sequence shown here is derived from an EMBL/GenBank/DDBJ whole genome shotgun (WGS) entry which is preliminary data.</text>
</comment>
<accession>A0ABT4CQT4</accession>
<dbReference type="InterPro" id="IPR014584">
    <property type="entry name" value="UCP033729"/>
</dbReference>
<name>A0ABT4CQT4_9CLOT</name>
<gene>
    <name evidence="2" type="ORF">OXH55_11605</name>
</gene>
<dbReference type="Proteomes" id="UP001079657">
    <property type="component" value="Unassembled WGS sequence"/>
</dbReference>
<feature type="signal peptide" evidence="1">
    <location>
        <begin position="1"/>
        <end position="21"/>
    </location>
</feature>
<sequence>MRKRLLILFTISLLMVLNLCGCSKKQNDPSKVVQFLKELNSYTCDLDIHIKNSKQERKVECKQFYDEKFGHRLDIGDGRILIYKENDILVSDLNNNEDYTLDKNFDSVYKLSFLQEYIGLLYTNEEIRYSTQTICDKEYQLIHLMIPGNNRNISKAIMYVNLENKLPERTVICDIKGHEVISFGYRNFIPNPKLEKDIFENKKDENTNE</sequence>
<organism evidence="2 3">
    <name type="scientific">Clostridium ganghwense</name>
    <dbReference type="NCBI Taxonomy" id="312089"/>
    <lineage>
        <taxon>Bacteria</taxon>
        <taxon>Bacillati</taxon>
        <taxon>Bacillota</taxon>
        <taxon>Clostridia</taxon>
        <taxon>Eubacteriales</taxon>
        <taxon>Clostridiaceae</taxon>
        <taxon>Clostridium</taxon>
    </lineage>
</organism>